<feature type="domain" description="Type I restriction modification DNA specificity" evidence="5">
    <location>
        <begin position="27"/>
        <end position="86"/>
    </location>
</feature>
<accession>A0A367RC87</accession>
<protein>
    <recommendedName>
        <fullName evidence="5">Type I restriction modification DNA specificity domain-containing protein</fullName>
    </recommendedName>
</protein>
<dbReference type="InterPro" id="IPR052021">
    <property type="entry name" value="Type-I_RS_S_subunit"/>
</dbReference>
<dbReference type="Proteomes" id="UP000252085">
    <property type="component" value="Unassembled WGS sequence"/>
</dbReference>
<feature type="coiled-coil region" evidence="4">
    <location>
        <begin position="315"/>
        <end position="345"/>
    </location>
</feature>
<dbReference type="PANTHER" id="PTHR30408">
    <property type="entry name" value="TYPE-1 RESTRICTION ENZYME ECOKI SPECIFICITY PROTEIN"/>
    <property type="match status" value="1"/>
</dbReference>
<dbReference type="Pfam" id="PF01420">
    <property type="entry name" value="Methylase_S"/>
    <property type="match status" value="1"/>
</dbReference>
<keyword evidence="2" id="KW-0680">Restriction system</keyword>
<evidence type="ECO:0000256" key="2">
    <source>
        <dbReference type="ARBA" id="ARBA00022747"/>
    </source>
</evidence>
<name>A0A367RC87_NOSPU</name>
<dbReference type="InterPro" id="IPR000055">
    <property type="entry name" value="Restrct_endonuc_typeI_TRD"/>
</dbReference>
<dbReference type="AlphaFoldDB" id="A0A367RC87"/>
<keyword evidence="3" id="KW-0238">DNA-binding</keyword>
<evidence type="ECO:0000256" key="3">
    <source>
        <dbReference type="ARBA" id="ARBA00023125"/>
    </source>
</evidence>
<dbReference type="GO" id="GO:0003677">
    <property type="term" value="F:DNA binding"/>
    <property type="evidence" value="ECO:0007669"/>
    <property type="project" value="UniProtKB-KW"/>
</dbReference>
<keyword evidence="4" id="KW-0175">Coiled coil</keyword>
<gene>
    <name evidence="6" type="ORF">A6769_25045</name>
</gene>
<evidence type="ECO:0000313" key="7">
    <source>
        <dbReference type="Proteomes" id="UP000252085"/>
    </source>
</evidence>
<dbReference type="SUPFAM" id="SSF116734">
    <property type="entry name" value="DNA methylase specificity domain"/>
    <property type="match status" value="2"/>
</dbReference>
<dbReference type="Gene3D" id="3.90.220.20">
    <property type="entry name" value="DNA methylase specificity domains"/>
    <property type="match status" value="2"/>
</dbReference>
<sequence>MADPYIGTSEWIPLKLRTSLLNRLFVKYLLLLPQNLTAFRQMMGGKQHPRIRQEDLNRLRIPVPSLNIQQTVAKQLEELEQKLIEKQRSLSSRPKVIDAIFADEFNYTLNDYRAKAGNFTYERSIDEFGRSLDLRGGVRFHHPKFDPLDTMFTNVERCLFREVIIPFVRLGATIHPEDYDEDGEAYYISPAVIKTYTCDLNSAQTLTDSYYKSNSQQFGLRENDLVIARSGEGTIGKAALFTDDSPCIYSDFTMRVRFNQRILPEFGYYFCCSKLFHLQVEKLKRGMGNMTNFFPGQLLRFWIACPSPERQKDIVERVRIALDEFDAQRDEVERLRNEIDAVVLRSLMVD</sequence>
<comment type="caution">
    <text evidence="6">The sequence shown here is derived from an EMBL/GenBank/DDBJ whole genome shotgun (WGS) entry which is preliminary data.</text>
</comment>
<evidence type="ECO:0000256" key="1">
    <source>
        <dbReference type="ARBA" id="ARBA00010923"/>
    </source>
</evidence>
<dbReference type="PANTHER" id="PTHR30408:SF12">
    <property type="entry name" value="TYPE I RESTRICTION ENZYME MJAVIII SPECIFICITY SUBUNIT"/>
    <property type="match status" value="1"/>
</dbReference>
<organism evidence="6 7">
    <name type="scientific">Nostoc punctiforme NIES-2108</name>
    <dbReference type="NCBI Taxonomy" id="1356359"/>
    <lineage>
        <taxon>Bacteria</taxon>
        <taxon>Bacillati</taxon>
        <taxon>Cyanobacteriota</taxon>
        <taxon>Cyanophyceae</taxon>
        <taxon>Nostocales</taxon>
        <taxon>Nostocaceae</taxon>
        <taxon>Nostoc</taxon>
    </lineage>
</organism>
<reference evidence="6 7" key="1">
    <citation type="submission" date="2016-04" db="EMBL/GenBank/DDBJ databases">
        <authorList>
            <person name="Evans L.H."/>
            <person name="Alamgir A."/>
            <person name="Owens N."/>
            <person name="Weber N.D."/>
            <person name="Virtaneva K."/>
            <person name="Barbian K."/>
            <person name="Babar A."/>
            <person name="Rosenke K."/>
        </authorList>
    </citation>
    <scope>NUCLEOTIDE SEQUENCE [LARGE SCALE GENOMIC DNA]</scope>
    <source>
        <strain evidence="6">NIES-2108</strain>
    </source>
</reference>
<evidence type="ECO:0000256" key="4">
    <source>
        <dbReference type="SAM" id="Coils"/>
    </source>
</evidence>
<evidence type="ECO:0000313" key="6">
    <source>
        <dbReference type="EMBL" id="RCJ33699.1"/>
    </source>
</evidence>
<evidence type="ECO:0000259" key="5">
    <source>
        <dbReference type="Pfam" id="PF01420"/>
    </source>
</evidence>
<proteinExistence type="inferred from homology"/>
<dbReference type="GO" id="GO:0009307">
    <property type="term" value="P:DNA restriction-modification system"/>
    <property type="evidence" value="ECO:0007669"/>
    <property type="project" value="UniProtKB-KW"/>
</dbReference>
<dbReference type="InterPro" id="IPR044946">
    <property type="entry name" value="Restrct_endonuc_typeI_TRD_sf"/>
</dbReference>
<dbReference type="EMBL" id="LXQE01000159">
    <property type="protein sequence ID" value="RCJ33699.1"/>
    <property type="molecule type" value="Genomic_DNA"/>
</dbReference>
<comment type="similarity">
    <text evidence="1">Belongs to the type-I restriction system S methylase family.</text>
</comment>